<proteinExistence type="inferred from homology"/>
<dbReference type="GO" id="GO:0055085">
    <property type="term" value="P:transmembrane transport"/>
    <property type="evidence" value="ECO:0007669"/>
    <property type="project" value="InterPro"/>
</dbReference>
<keyword evidence="10" id="KW-1185">Reference proteome</keyword>
<evidence type="ECO:0000259" key="8">
    <source>
        <dbReference type="PROSITE" id="PS50928"/>
    </source>
</evidence>
<feature type="domain" description="ABC transmembrane type-1" evidence="8">
    <location>
        <begin position="69"/>
        <end position="260"/>
    </location>
</feature>
<evidence type="ECO:0000256" key="1">
    <source>
        <dbReference type="ARBA" id="ARBA00004651"/>
    </source>
</evidence>
<evidence type="ECO:0000256" key="5">
    <source>
        <dbReference type="ARBA" id="ARBA00022989"/>
    </source>
</evidence>
<feature type="transmembrane region" description="Helical" evidence="7">
    <location>
        <begin position="73"/>
        <end position="94"/>
    </location>
</feature>
<evidence type="ECO:0000313" key="10">
    <source>
        <dbReference type="Proteomes" id="UP000315364"/>
    </source>
</evidence>
<feature type="transmembrane region" description="Helical" evidence="7">
    <location>
        <begin position="106"/>
        <end position="131"/>
    </location>
</feature>
<feature type="transmembrane region" description="Helical" evidence="7">
    <location>
        <begin position="239"/>
        <end position="260"/>
    </location>
</feature>
<keyword evidence="6 7" id="KW-0472">Membrane</keyword>
<comment type="subcellular location">
    <subcellularLocation>
        <location evidence="1 7">Cell membrane</location>
        <topology evidence="1 7">Multi-pass membrane protein</topology>
    </subcellularLocation>
</comment>
<dbReference type="Proteomes" id="UP000315364">
    <property type="component" value="Chromosome"/>
</dbReference>
<evidence type="ECO:0000256" key="4">
    <source>
        <dbReference type="ARBA" id="ARBA00022692"/>
    </source>
</evidence>
<dbReference type="EMBL" id="CP042304">
    <property type="protein sequence ID" value="QDZ12883.1"/>
    <property type="molecule type" value="Genomic_DNA"/>
</dbReference>
<dbReference type="AlphaFoldDB" id="A0A5B8LXN2"/>
<name>A0A5B8LXN2_9HYPH</name>
<dbReference type="InterPro" id="IPR000515">
    <property type="entry name" value="MetI-like"/>
</dbReference>
<organism evidence="9 10">
    <name type="scientific">Devosia ginsengisoli</name>
    <dbReference type="NCBI Taxonomy" id="400770"/>
    <lineage>
        <taxon>Bacteria</taxon>
        <taxon>Pseudomonadati</taxon>
        <taxon>Pseudomonadota</taxon>
        <taxon>Alphaproteobacteria</taxon>
        <taxon>Hyphomicrobiales</taxon>
        <taxon>Devosiaceae</taxon>
        <taxon>Devosia</taxon>
    </lineage>
</organism>
<dbReference type="Gene3D" id="1.10.3720.10">
    <property type="entry name" value="MetI-like"/>
    <property type="match status" value="1"/>
</dbReference>
<dbReference type="Pfam" id="PF00528">
    <property type="entry name" value="BPD_transp_1"/>
    <property type="match status" value="1"/>
</dbReference>
<dbReference type="InterPro" id="IPR050901">
    <property type="entry name" value="BP-dep_ABC_trans_perm"/>
</dbReference>
<evidence type="ECO:0000256" key="2">
    <source>
        <dbReference type="ARBA" id="ARBA00022448"/>
    </source>
</evidence>
<keyword evidence="2 7" id="KW-0813">Transport</keyword>
<reference evidence="9 10" key="1">
    <citation type="submission" date="2019-07" db="EMBL/GenBank/DDBJ databases">
        <title>Full genome sequence of Devosia sp. Gsoil 520.</title>
        <authorList>
            <person name="Im W.-T."/>
        </authorList>
    </citation>
    <scope>NUCLEOTIDE SEQUENCE [LARGE SCALE GENOMIC DNA]</scope>
    <source>
        <strain evidence="9 10">Gsoil 520</strain>
    </source>
</reference>
<evidence type="ECO:0000313" key="9">
    <source>
        <dbReference type="EMBL" id="QDZ12883.1"/>
    </source>
</evidence>
<sequence>MSDIIERLLKILTIIVIAVWSLFPIAFVVVSSIKPPGDIFAYPPKWLFTPTLQNYVDLWLEFGEFFHTLGNSIIVSIGATVFTTAVGFMAGYVYSRYSGRLIAASALYMIAIRLLPPIVVTLPLFPIVSWLRLSDTHIVLILLYSAFWVSLVTVILKTFIDEIPRELDEAAEIDGASQWQILMRVILPLTAQGLAAGAIFVFIFAWNEFLFALIFTTSQAKTAPLVLSEVMDAIYGTSWGVLFAGVTIQLLPVLLLVVLANRLIVAGLTAGSVKG</sequence>
<protein>
    <submittedName>
        <fullName evidence="9">Carbohydrate ABC transporter permease</fullName>
    </submittedName>
</protein>
<dbReference type="SUPFAM" id="SSF161098">
    <property type="entry name" value="MetI-like"/>
    <property type="match status" value="1"/>
</dbReference>
<evidence type="ECO:0000256" key="3">
    <source>
        <dbReference type="ARBA" id="ARBA00022475"/>
    </source>
</evidence>
<feature type="transmembrane region" description="Helical" evidence="7">
    <location>
        <begin position="12"/>
        <end position="33"/>
    </location>
</feature>
<dbReference type="KEGG" id="dea:FPZ08_20320"/>
<dbReference type="CDD" id="cd06261">
    <property type="entry name" value="TM_PBP2"/>
    <property type="match status" value="1"/>
</dbReference>
<dbReference type="InterPro" id="IPR035906">
    <property type="entry name" value="MetI-like_sf"/>
</dbReference>
<dbReference type="RefSeq" id="WP_146292334.1">
    <property type="nucleotide sequence ID" value="NZ_CP042304.1"/>
</dbReference>
<dbReference type="PANTHER" id="PTHR32243">
    <property type="entry name" value="MALTOSE TRANSPORT SYSTEM PERMEASE-RELATED"/>
    <property type="match status" value="1"/>
</dbReference>
<dbReference type="OrthoDB" id="9815445at2"/>
<evidence type="ECO:0000256" key="6">
    <source>
        <dbReference type="ARBA" id="ARBA00023136"/>
    </source>
</evidence>
<accession>A0A5B8LXN2</accession>
<comment type="similarity">
    <text evidence="7">Belongs to the binding-protein-dependent transport system permease family.</text>
</comment>
<feature type="transmembrane region" description="Helical" evidence="7">
    <location>
        <begin position="181"/>
        <end position="206"/>
    </location>
</feature>
<keyword evidence="3" id="KW-1003">Cell membrane</keyword>
<gene>
    <name evidence="9" type="ORF">FPZ08_20320</name>
</gene>
<keyword evidence="5 7" id="KW-1133">Transmembrane helix</keyword>
<dbReference type="PROSITE" id="PS50928">
    <property type="entry name" value="ABC_TM1"/>
    <property type="match status" value="1"/>
</dbReference>
<dbReference type="PANTHER" id="PTHR32243:SF18">
    <property type="entry name" value="INNER MEMBRANE ABC TRANSPORTER PERMEASE PROTEIN YCJP"/>
    <property type="match status" value="1"/>
</dbReference>
<dbReference type="GO" id="GO:0005886">
    <property type="term" value="C:plasma membrane"/>
    <property type="evidence" value="ECO:0007669"/>
    <property type="project" value="UniProtKB-SubCell"/>
</dbReference>
<evidence type="ECO:0000256" key="7">
    <source>
        <dbReference type="RuleBase" id="RU363032"/>
    </source>
</evidence>
<keyword evidence="4 7" id="KW-0812">Transmembrane</keyword>
<feature type="transmembrane region" description="Helical" evidence="7">
    <location>
        <begin position="137"/>
        <end position="160"/>
    </location>
</feature>